<dbReference type="PANTHER" id="PTHR42987">
    <property type="entry name" value="PEPTIDASE S49"/>
    <property type="match status" value="1"/>
</dbReference>
<accession>A0A5C1A6I0</accession>
<feature type="domain" description="Peptidase S49" evidence="2">
    <location>
        <begin position="154"/>
        <end position="293"/>
    </location>
</feature>
<dbReference type="SUPFAM" id="SSF52096">
    <property type="entry name" value="ClpP/crotonase"/>
    <property type="match status" value="1"/>
</dbReference>
<dbReference type="EMBL" id="CP042425">
    <property type="protein sequence ID" value="QEL14340.1"/>
    <property type="molecule type" value="Genomic_DNA"/>
</dbReference>
<evidence type="ECO:0000259" key="2">
    <source>
        <dbReference type="Pfam" id="PF01343"/>
    </source>
</evidence>
<reference evidence="4" key="1">
    <citation type="submission" date="2019-08" db="EMBL/GenBank/DDBJ databases">
        <title>Limnoglobus roseus gen. nov., sp. nov., a novel freshwater planctomycete with a giant genome from the family Gemmataceae.</title>
        <authorList>
            <person name="Kulichevskaya I.S."/>
            <person name="Naumoff D.G."/>
            <person name="Miroshnikov K."/>
            <person name="Ivanova A."/>
            <person name="Philippov D.A."/>
            <person name="Hakobyan A."/>
            <person name="Rijpstra I.C."/>
            <person name="Sinninghe Damste J.S."/>
            <person name="Liesack W."/>
            <person name="Dedysh S.N."/>
        </authorList>
    </citation>
    <scope>NUCLEOTIDE SEQUENCE [LARGE SCALE GENOMIC DNA]</scope>
    <source>
        <strain evidence="4">PX52</strain>
    </source>
</reference>
<dbReference type="Gene3D" id="3.90.226.10">
    <property type="entry name" value="2-enoyl-CoA Hydratase, Chain A, domain 1"/>
    <property type="match status" value="1"/>
</dbReference>
<name>A0A5C1A6I0_9BACT</name>
<dbReference type="Proteomes" id="UP000324974">
    <property type="component" value="Chromosome"/>
</dbReference>
<organism evidence="3 4">
    <name type="scientific">Limnoglobus roseus</name>
    <dbReference type="NCBI Taxonomy" id="2598579"/>
    <lineage>
        <taxon>Bacteria</taxon>
        <taxon>Pseudomonadati</taxon>
        <taxon>Planctomycetota</taxon>
        <taxon>Planctomycetia</taxon>
        <taxon>Gemmatales</taxon>
        <taxon>Gemmataceae</taxon>
        <taxon>Limnoglobus</taxon>
    </lineage>
</organism>
<dbReference type="InterPro" id="IPR033855">
    <property type="entry name" value="Protein_C"/>
</dbReference>
<dbReference type="InterPro" id="IPR002142">
    <property type="entry name" value="Peptidase_S49"/>
</dbReference>
<dbReference type="CDD" id="cd07022">
    <property type="entry name" value="S49_Sppa_36K_type"/>
    <property type="match status" value="1"/>
</dbReference>
<keyword evidence="4" id="KW-1185">Reference proteome</keyword>
<protein>
    <submittedName>
        <fullName evidence="3">S49 family peptidase</fullName>
    </submittedName>
</protein>
<sequence>MRDFDLLHLAGKLYAQPWAIVPEKFRELVAVFEARRAGGESVTKSDAEAVARVQQEIRRERATIIRAKLRNVAGMTVDQVGKVAILPMFGTITQRPSLFSQYSGGTSAEQFVHAHSQLLADDGVKSIIWDIDSPGGSVAGVPEAAGQLLAMRGQKRTVAFSNTVMASAAYWLGSAADEIVSAPSAITGSIGVVAVHQDRSQANDKVGVSVNYVHAGKYKVEGNPDQPLGGEARAAIQQTIDDYYGQFVRDVAKARKTTTAAVRSGYGEGRVLTAERARSAKLVDRVESLSALIGRIVSYSTNSGGMAAAIRRQRQVEAELV</sequence>
<dbReference type="KEGG" id="lrs:PX52LOC_01228"/>
<dbReference type="Gene3D" id="6.20.330.10">
    <property type="match status" value="1"/>
</dbReference>
<gene>
    <name evidence="3" type="ORF">PX52LOC_01228</name>
</gene>
<comment type="similarity">
    <text evidence="1">Belongs to the peptidase S49 family.</text>
</comment>
<evidence type="ECO:0000313" key="4">
    <source>
        <dbReference type="Proteomes" id="UP000324974"/>
    </source>
</evidence>
<dbReference type="Pfam" id="PF01343">
    <property type="entry name" value="Peptidase_S49"/>
    <property type="match status" value="1"/>
</dbReference>
<dbReference type="OrthoDB" id="266140at2"/>
<evidence type="ECO:0000256" key="1">
    <source>
        <dbReference type="ARBA" id="ARBA00008683"/>
    </source>
</evidence>
<dbReference type="PANTHER" id="PTHR42987:SF7">
    <property type="entry name" value="SIGNAL PEPTIDE PEPTIDASE SPPA-RELATED"/>
    <property type="match status" value="1"/>
</dbReference>
<evidence type="ECO:0000313" key="3">
    <source>
        <dbReference type="EMBL" id="QEL14340.1"/>
    </source>
</evidence>
<dbReference type="GO" id="GO:0006508">
    <property type="term" value="P:proteolysis"/>
    <property type="evidence" value="ECO:0007669"/>
    <property type="project" value="InterPro"/>
</dbReference>
<proteinExistence type="inferred from homology"/>
<dbReference type="GO" id="GO:0008233">
    <property type="term" value="F:peptidase activity"/>
    <property type="evidence" value="ECO:0007669"/>
    <property type="project" value="InterPro"/>
</dbReference>
<dbReference type="InterPro" id="IPR029045">
    <property type="entry name" value="ClpP/crotonase-like_dom_sf"/>
</dbReference>
<dbReference type="AlphaFoldDB" id="A0A5C1A6I0"/>
<dbReference type="RefSeq" id="WP_149109237.1">
    <property type="nucleotide sequence ID" value="NZ_CP042425.1"/>
</dbReference>